<evidence type="ECO:0000256" key="4">
    <source>
        <dbReference type="ARBA" id="ARBA00022970"/>
    </source>
</evidence>
<gene>
    <name evidence="9" type="ORF">FQB35_05625</name>
</gene>
<evidence type="ECO:0000256" key="2">
    <source>
        <dbReference type="ARBA" id="ARBA00022448"/>
    </source>
</evidence>
<accession>A0A5C0SCQ9</accession>
<keyword evidence="3 7" id="KW-0812">Transmembrane</keyword>
<dbReference type="GO" id="GO:0006865">
    <property type="term" value="P:amino acid transport"/>
    <property type="evidence" value="ECO:0007669"/>
    <property type="project" value="UniProtKB-KW"/>
</dbReference>
<dbReference type="Pfam" id="PF00324">
    <property type="entry name" value="AA_permease"/>
    <property type="match status" value="1"/>
</dbReference>
<organism evidence="9 10">
    <name type="scientific">Crassaminicella thermophila</name>
    <dbReference type="NCBI Taxonomy" id="2599308"/>
    <lineage>
        <taxon>Bacteria</taxon>
        <taxon>Bacillati</taxon>
        <taxon>Bacillota</taxon>
        <taxon>Clostridia</taxon>
        <taxon>Eubacteriales</taxon>
        <taxon>Clostridiaceae</taxon>
        <taxon>Crassaminicella</taxon>
    </lineage>
</organism>
<proteinExistence type="predicted"/>
<protein>
    <submittedName>
        <fullName evidence="9">Amino acid permease</fullName>
    </submittedName>
</protein>
<keyword evidence="6 7" id="KW-0472">Membrane</keyword>
<feature type="transmembrane region" description="Helical" evidence="7">
    <location>
        <begin position="192"/>
        <end position="218"/>
    </location>
</feature>
<feature type="transmembrane region" description="Helical" evidence="7">
    <location>
        <begin position="79"/>
        <end position="98"/>
    </location>
</feature>
<evidence type="ECO:0000313" key="10">
    <source>
        <dbReference type="Proteomes" id="UP000324646"/>
    </source>
</evidence>
<dbReference type="Proteomes" id="UP000324646">
    <property type="component" value="Chromosome"/>
</dbReference>
<evidence type="ECO:0000256" key="5">
    <source>
        <dbReference type="ARBA" id="ARBA00022989"/>
    </source>
</evidence>
<dbReference type="RefSeq" id="WP_148809045.1">
    <property type="nucleotide sequence ID" value="NZ_CP042243.1"/>
</dbReference>
<sequence length="439" mass="46510">MKDNGSGLSAWGLTMMALGTVVGGSFFLGSAIAIRAAGPSVVISYFLGGGLVYLILFALSEMTVADADPGSFRTFSQRAFGPAVGFVVGWVYWTGLVLAMSSEATAVALFFRVWFPKISLPFLGSIIIVSITLLNLLGAERLSKLESGLAAIKLFSIIGFIVLAIALITGVMPNTSAVGIGVLKKEALFPRGISGIAGSMLIVMFTYAGFEIIGLAASETANPYRVVPRAITYTVLGLVGLYTLAITLLLPLIPTNSLTEEVSPFVAALQSRGVSWAAGAINIVLVTAILSTMLAATFGLGRMIRSLADEGCAPSWVKDKNDVPYKGIIFSGIAMLLALAMSFLLPKKIYIFLVSSGGFSLLFTYLIILATHYKFRKCQGCPPKGKCQLFGYPYTSWIAIIFLIAIIGSMPLIPGQGAGLVAGLSLVVFYYICYLLSKT</sequence>
<evidence type="ECO:0000313" key="9">
    <source>
        <dbReference type="EMBL" id="QEK11890.1"/>
    </source>
</evidence>
<feature type="transmembrane region" description="Helical" evidence="7">
    <location>
        <begin position="394"/>
        <end position="413"/>
    </location>
</feature>
<dbReference type="AlphaFoldDB" id="A0A5C0SCQ9"/>
<evidence type="ECO:0000256" key="1">
    <source>
        <dbReference type="ARBA" id="ARBA00004141"/>
    </source>
</evidence>
<feature type="transmembrane region" description="Helical" evidence="7">
    <location>
        <begin position="230"/>
        <end position="253"/>
    </location>
</feature>
<dbReference type="OrthoDB" id="9780162at2"/>
<dbReference type="KEGG" id="crs:FQB35_05625"/>
<evidence type="ECO:0000256" key="6">
    <source>
        <dbReference type="ARBA" id="ARBA00023136"/>
    </source>
</evidence>
<dbReference type="GO" id="GO:0016020">
    <property type="term" value="C:membrane"/>
    <property type="evidence" value="ECO:0007669"/>
    <property type="project" value="UniProtKB-SubCell"/>
</dbReference>
<feature type="transmembrane region" description="Helical" evidence="7">
    <location>
        <begin position="40"/>
        <end position="59"/>
    </location>
</feature>
<dbReference type="PANTHER" id="PTHR43495">
    <property type="entry name" value="GABA PERMEASE"/>
    <property type="match status" value="1"/>
</dbReference>
<dbReference type="PIRSF" id="PIRSF006060">
    <property type="entry name" value="AA_transporter"/>
    <property type="match status" value="1"/>
</dbReference>
<dbReference type="GO" id="GO:0055085">
    <property type="term" value="P:transmembrane transport"/>
    <property type="evidence" value="ECO:0007669"/>
    <property type="project" value="InterPro"/>
</dbReference>
<keyword evidence="4" id="KW-0029">Amino-acid transport</keyword>
<feature type="transmembrane region" description="Helical" evidence="7">
    <location>
        <begin position="12"/>
        <end position="34"/>
    </location>
</feature>
<feature type="transmembrane region" description="Helical" evidence="7">
    <location>
        <begin position="150"/>
        <end position="172"/>
    </location>
</feature>
<dbReference type="PANTHER" id="PTHR43495:SF5">
    <property type="entry name" value="GAMMA-AMINOBUTYRIC ACID PERMEASE"/>
    <property type="match status" value="1"/>
</dbReference>
<dbReference type="InterPro" id="IPR004841">
    <property type="entry name" value="AA-permease/SLC12A_dom"/>
</dbReference>
<keyword evidence="2" id="KW-0813">Transport</keyword>
<name>A0A5C0SCQ9_CRATE</name>
<keyword evidence="10" id="KW-1185">Reference proteome</keyword>
<dbReference type="Gene3D" id="1.20.1740.10">
    <property type="entry name" value="Amino acid/polyamine transporter I"/>
    <property type="match status" value="1"/>
</dbReference>
<feature type="transmembrane region" description="Helical" evidence="7">
    <location>
        <begin position="273"/>
        <end position="296"/>
    </location>
</feature>
<feature type="transmembrane region" description="Helical" evidence="7">
    <location>
        <begin position="419"/>
        <end position="437"/>
    </location>
</feature>
<evidence type="ECO:0000256" key="3">
    <source>
        <dbReference type="ARBA" id="ARBA00022692"/>
    </source>
</evidence>
<feature type="transmembrane region" description="Helical" evidence="7">
    <location>
        <begin position="118"/>
        <end position="138"/>
    </location>
</feature>
<feature type="transmembrane region" description="Helical" evidence="7">
    <location>
        <begin position="351"/>
        <end position="373"/>
    </location>
</feature>
<evidence type="ECO:0000256" key="7">
    <source>
        <dbReference type="SAM" id="Phobius"/>
    </source>
</evidence>
<feature type="transmembrane region" description="Helical" evidence="7">
    <location>
        <begin position="327"/>
        <end position="345"/>
    </location>
</feature>
<evidence type="ECO:0000259" key="8">
    <source>
        <dbReference type="Pfam" id="PF00324"/>
    </source>
</evidence>
<dbReference type="EMBL" id="CP042243">
    <property type="protein sequence ID" value="QEK11890.1"/>
    <property type="molecule type" value="Genomic_DNA"/>
</dbReference>
<reference evidence="9 10" key="1">
    <citation type="submission" date="2019-07" db="EMBL/GenBank/DDBJ databases">
        <title>Complete genome of Crassaminicella thermophila SY095.</title>
        <authorList>
            <person name="Li X."/>
        </authorList>
    </citation>
    <scope>NUCLEOTIDE SEQUENCE [LARGE SCALE GENOMIC DNA]</scope>
    <source>
        <strain evidence="9 10">SY095</strain>
    </source>
</reference>
<comment type="subcellular location">
    <subcellularLocation>
        <location evidence="1">Membrane</location>
        <topology evidence="1">Multi-pass membrane protein</topology>
    </subcellularLocation>
</comment>
<feature type="domain" description="Amino acid permease/ SLC12A" evidence="8">
    <location>
        <begin position="12"/>
        <end position="414"/>
    </location>
</feature>
<keyword evidence="5 7" id="KW-1133">Transmembrane helix</keyword>